<sequence length="10" mass="997">MISGILPVAP</sequence>
<proteinExistence type="predicted"/>
<dbReference type="EMBL" id="CAJVCH010319249">
    <property type="protein sequence ID" value="CAG7786491.1"/>
    <property type="molecule type" value="Genomic_DNA"/>
</dbReference>
<organism evidence="1 2">
    <name type="scientific">Allacma fusca</name>
    <dbReference type="NCBI Taxonomy" id="39272"/>
    <lineage>
        <taxon>Eukaryota</taxon>
        <taxon>Metazoa</taxon>
        <taxon>Ecdysozoa</taxon>
        <taxon>Arthropoda</taxon>
        <taxon>Hexapoda</taxon>
        <taxon>Collembola</taxon>
        <taxon>Symphypleona</taxon>
        <taxon>Sminthuridae</taxon>
        <taxon>Allacma</taxon>
    </lineage>
</organism>
<evidence type="ECO:0000313" key="2">
    <source>
        <dbReference type="Proteomes" id="UP000708208"/>
    </source>
</evidence>
<reference evidence="1" key="1">
    <citation type="submission" date="2021-06" db="EMBL/GenBank/DDBJ databases">
        <authorList>
            <person name="Hodson N. C."/>
            <person name="Mongue J. A."/>
            <person name="Jaron S. K."/>
        </authorList>
    </citation>
    <scope>NUCLEOTIDE SEQUENCE</scope>
</reference>
<feature type="non-terminal residue" evidence="1">
    <location>
        <position position="10"/>
    </location>
</feature>
<protein>
    <submittedName>
        <fullName evidence="1">Uncharacterized protein</fullName>
    </submittedName>
</protein>
<accession>A0A8J2P3F8</accession>
<name>A0A8J2P3F8_9HEXA</name>
<dbReference type="Proteomes" id="UP000708208">
    <property type="component" value="Unassembled WGS sequence"/>
</dbReference>
<comment type="caution">
    <text evidence="1">The sequence shown here is derived from an EMBL/GenBank/DDBJ whole genome shotgun (WGS) entry which is preliminary data.</text>
</comment>
<keyword evidence="2" id="KW-1185">Reference proteome</keyword>
<evidence type="ECO:0000313" key="1">
    <source>
        <dbReference type="EMBL" id="CAG7786491.1"/>
    </source>
</evidence>
<gene>
    <name evidence="1" type="ORF">AFUS01_LOCUS25058</name>
</gene>